<accession>A0ABQ8C9Z4</accession>
<evidence type="ECO:0000313" key="1">
    <source>
        <dbReference type="EMBL" id="KAH0913873.1"/>
    </source>
</evidence>
<sequence>MHSRGAEFNSLICSCTALGIGHMFCCLQPVLTQPSVGPWVESVSGLEDTNEDAATSVLACLQWRATDRKEFQTISNSFTSSVSRLLPSSSTDARWEQHFLDNNQ</sequence>
<dbReference type="Proteomes" id="UP000824890">
    <property type="component" value="Unassembled WGS sequence"/>
</dbReference>
<proteinExistence type="predicted"/>
<name>A0ABQ8C9Z4_BRANA</name>
<organism evidence="1 2">
    <name type="scientific">Brassica napus</name>
    <name type="common">Rape</name>
    <dbReference type="NCBI Taxonomy" id="3708"/>
    <lineage>
        <taxon>Eukaryota</taxon>
        <taxon>Viridiplantae</taxon>
        <taxon>Streptophyta</taxon>
        <taxon>Embryophyta</taxon>
        <taxon>Tracheophyta</taxon>
        <taxon>Spermatophyta</taxon>
        <taxon>Magnoliopsida</taxon>
        <taxon>eudicotyledons</taxon>
        <taxon>Gunneridae</taxon>
        <taxon>Pentapetalae</taxon>
        <taxon>rosids</taxon>
        <taxon>malvids</taxon>
        <taxon>Brassicales</taxon>
        <taxon>Brassicaceae</taxon>
        <taxon>Brassiceae</taxon>
        <taxon>Brassica</taxon>
    </lineage>
</organism>
<dbReference type="EMBL" id="JAGKQM010000008">
    <property type="protein sequence ID" value="KAH0913873.1"/>
    <property type="molecule type" value="Genomic_DNA"/>
</dbReference>
<protein>
    <submittedName>
        <fullName evidence="1">Uncharacterized protein</fullName>
    </submittedName>
</protein>
<evidence type="ECO:0000313" key="2">
    <source>
        <dbReference type="Proteomes" id="UP000824890"/>
    </source>
</evidence>
<keyword evidence="2" id="KW-1185">Reference proteome</keyword>
<comment type="caution">
    <text evidence="1">The sequence shown here is derived from an EMBL/GenBank/DDBJ whole genome shotgun (WGS) entry which is preliminary data.</text>
</comment>
<gene>
    <name evidence="1" type="ORF">HID58_028319</name>
</gene>
<reference evidence="1 2" key="1">
    <citation type="submission" date="2021-05" db="EMBL/GenBank/DDBJ databases">
        <title>Genome Assembly of Synthetic Allotetraploid Brassica napus Reveals Homoeologous Exchanges between Subgenomes.</title>
        <authorList>
            <person name="Davis J.T."/>
        </authorList>
    </citation>
    <scope>NUCLEOTIDE SEQUENCE [LARGE SCALE GENOMIC DNA]</scope>
    <source>
        <strain evidence="2">cv. Da-Ae</strain>
        <tissue evidence="1">Seedling</tissue>
    </source>
</reference>